<comment type="caution">
    <text evidence="2">The sequence shown here is derived from an EMBL/GenBank/DDBJ whole genome shotgun (WGS) entry which is preliminary data.</text>
</comment>
<dbReference type="EMBL" id="JACAGK010000056">
    <property type="protein sequence ID" value="MDM1049748.1"/>
    <property type="molecule type" value="Genomic_DNA"/>
</dbReference>
<keyword evidence="3" id="KW-1185">Reference proteome</keyword>
<reference evidence="2" key="1">
    <citation type="submission" date="2020-06" db="EMBL/GenBank/DDBJ databases">
        <authorList>
            <person name="Dong N."/>
        </authorList>
    </citation>
    <scope>NUCLEOTIDE SEQUENCE</scope>
    <source>
        <strain evidence="2">R1692</strain>
    </source>
</reference>
<dbReference type="InterPro" id="IPR018490">
    <property type="entry name" value="cNMP-bd_dom_sf"/>
</dbReference>
<sequence>MLNSFRQHIQKYQKISDEQFEAILSYFEVHSLKKKEMIQEAGQTQLYNYFVIDGCLRMYTLHEKGQEITTDFALESWWLCDQKAYLGKIETDCYIQAVENSRILRISRDKEQLLIKEQPFMQIYFLQIYQKAFAAAQFRNKLFKLYSKEEIFIQFNNNFPDFVQRVPQYLIASYLGLTPEYLSEIRKKIFS</sequence>
<dbReference type="InterPro" id="IPR014710">
    <property type="entry name" value="RmlC-like_jellyroll"/>
</dbReference>
<gene>
    <name evidence="2" type="ORF">HX018_16030</name>
</gene>
<dbReference type="SUPFAM" id="SSF51206">
    <property type="entry name" value="cAMP-binding domain-like"/>
    <property type="match status" value="1"/>
</dbReference>
<feature type="domain" description="Cyclic nucleotide-binding" evidence="1">
    <location>
        <begin position="30"/>
        <end position="111"/>
    </location>
</feature>
<protein>
    <submittedName>
        <fullName evidence="2">Crp/Fnr family transcriptional regulator</fullName>
    </submittedName>
</protein>
<evidence type="ECO:0000313" key="2">
    <source>
        <dbReference type="EMBL" id="MDM1049748.1"/>
    </source>
</evidence>
<name>A0ABT7NS10_9SPHI</name>
<dbReference type="Gene3D" id="2.60.120.10">
    <property type="entry name" value="Jelly Rolls"/>
    <property type="match status" value="1"/>
</dbReference>
<dbReference type="Pfam" id="PF00027">
    <property type="entry name" value="cNMP_binding"/>
    <property type="match status" value="1"/>
</dbReference>
<dbReference type="CDD" id="cd00038">
    <property type="entry name" value="CAP_ED"/>
    <property type="match status" value="1"/>
</dbReference>
<proteinExistence type="predicted"/>
<dbReference type="RefSeq" id="WP_286652026.1">
    <property type="nucleotide sequence ID" value="NZ_JACAGK010000056.1"/>
</dbReference>
<evidence type="ECO:0000313" key="3">
    <source>
        <dbReference type="Proteomes" id="UP001170954"/>
    </source>
</evidence>
<evidence type="ECO:0000259" key="1">
    <source>
        <dbReference type="Pfam" id="PF00027"/>
    </source>
</evidence>
<organism evidence="2 3">
    <name type="scientific">Sphingobacterium hotanense</name>
    <dbReference type="NCBI Taxonomy" id="649196"/>
    <lineage>
        <taxon>Bacteria</taxon>
        <taxon>Pseudomonadati</taxon>
        <taxon>Bacteroidota</taxon>
        <taxon>Sphingobacteriia</taxon>
        <taxon>Sphingobacteriales</taxon>
        <taxon>Sphingobacteriaceae</taxon>
        <taxon>Sphingobacterium</taxon>
    </lineage>
</organism>
<reference evidence="2" key="2">
    <citation type="journal article" date="2022" name="Sci. Total Environ.">
        <title>Prevalence, transmission, and molecular epidemiology of tet(X)-positive bacteria among humans, animals, and environmental niches in China: An epidemiological, and genomic-based study.</title>
        <authorList>
            <person name="Dong N."/>
            <person name="Zeng Y."/>
            <person name="Cai C."/>
            <person name="Sun C."/>
            <person name="Lu J."/>
            <person name="Liu C."/>
            <person name="Zhou H."/>
            <person name="Sun Q."/>
            <person name="Shu L."/>
            <person name="Wang H."/>
            <person name="Wang Y."/>
            <person name="Wang S."/>
            <person name="Wu C."/>
            <person name="Chan E.W."/>
            <person name="Chen G."/>
            <person name="Shen Z."/>
            <person name="Chen S."/>
            <person name="Zhang R."/>
        </authorList>
    </citation>
    <scope>NUCLEOTIDE SEQUENCE</scope>
    <source>
        <strain evidence="2">R1692</strain>
    </source>
</reference>
<dbReference type="Proteomes" id="UP001170954">
    <property type="component" value="Unassembled WGS sequence"/>
</dbReference>
<dbReference type="InterPro" id="IPR000595">
    <property type="entry name" value="cNMP-bd_dom"/>
</dbReference>
<accession>A0ABT7NS10</accession>